<dbReference type="Gene3D" id="3.20.20.80">
    <property type="entry name" value="Glycosidases"/>
    <property type="match status" value="1"/>
</dbReference>
<dbReference type="GO" id="GO:0006080">
    <property type="term" value="P:substituted mannan metabolic process"/>
    <property type="evidence" value="ECO:0007669"/>
    <property type="project" value="InterPro"/>
</dbReference>
<dbReference type="InterPro" id="IPR000805">
    <property type="entry name" value="Glyco_hydro_26"/>
</dbReference>
<accession>A0AAD5T642</accession>
<comment type="similarity">
    <text evidence="1 4">Belongs to the glycosyl hydrolase 26 family.</text>
</comment>
<feature type="active site" description="Nucleophile" evidence="4">
    <location>
        <position position="311"/>
    </location>
</feature>
<gene>
    <name evidence="7" type="ORF">HK100_012223</name>
</gene>
<evidence type="ECO:0000256" key="2">
    <source>
        <dbReference type="ARBA" id="ARBA00022801"/>
    </source>
</evidence>
<evidence type="ECO:0000256" key="5">
    <source>
        <dbReference type="SAM" id="Phobius"/>
    </source>
</evidence>
<keyword evidence="5" id="KW-1133">Transmembrane helix</keyword>
<proteinExistence type="inferred from homology"/>
<comment type="caution">
    <text evidence="7">The sequence shown here is derived from an EMBL/GenBank/DDBJ whole genome shotgun (WGS) entry which is preliminary data.</text>
</comment>
<evidence type="ECO:0000313" key="7">
    <source>
        <dbReference type="EMBL" id="KAJ3121819.1"/>
    </source>
</evidence>
<dbReference type="PANTHER" id="PTHR40079">
    <property type="entry name" value="MANNAN ENDO-1,4-BETA-MANNOSIDASE E-RELATED"/>
    <property type="match status" value="1"/>
</dbReference>
<dbReference type="InterPro" id="IPR017853">
    <property type="entry name" value="GH"/>
</dbReference>
<dbReference type="AlphaFoldDB" id="A0AAD5T642"/>
<sequence length="458" mass="50247">MSATPLFSLAPSIQIVDSNGVPLSSCAYSSTSSLARLEPPLDGVMMLGMSLNWGYETPTSSATKMIPSAYVPAVYNAWLDITPGLFNGTGFDINMFNWFGYEVGMVGAILELSLNPQTSNVSEITVPMMEAFAAKCQYINQEYGVPIYLRYAHEMNGDWYPWGNAPTLFIASFRQLAGIIRQYTNMTAMVWAPNIGINYPFVGGGARESPAKGGLDFDVLDTNHDGVINNYDDPYTPFYPGDDVVDWVGLSLYYYPTCYNDCEVPTDEFITQLTGIDNVNEPTINQSAWLAVHNFYQMFSIAHSKPMMLPETGSPWIAAWANLSGAVPNTEIKQGWYSQVFSENNLVNLTQFKLAVQFEEAKNLSLDGVAAFQDWKVTNDSTLLNWWNGFVESISSNLKGANQLVFACDGSISLGTKDISTSAATGTSTSKKATSSSDVALGFNFLLILLIYVLTFAI</sequence>
<dbReference type="PANTHER" id="PTHR40079:SF4">
    <property type="entry name" value="GH26 DOMAIN-CONTAINING PROTEIN-RELATED"/>
    <property type="match status" value="1"/>
</dbReference>
<feature type="transmembrane region" description="Helical" evidence="5">
    <location>
        <begin position="439"/>
        <end position="457"/>
    </location>
</feature>
<dbReference type="EMBL" id="JADGJH010000852">
    <property type="protein sequence ID" value="KAJ3121819.1"/>
    <property type="molecule type" value="Genomic_DNA"/>
</dbReference>
<protein>
    <recommendedName>
        <fullName evidence="6">GH26 domain-containing protein</fullName>
    </recommendedName>
</protein>
<evidence type="ECO:0000259" key="6">
    <source>
        <dbReference type="PROSITE" id="PS51764"/>
    </source>
</evidence>
<dbReference type="SUPFAM" id="SSF51445">
    <property type="entry name" value="(Trans)glycosidases"/>
    <property type="match status" value="1"/>
</dbReference>
<evidence type="ECO:0000256" key="1">
    <source>
        <dbReference type="ARBA" id="ARBA00007754"/>
    </source>
</evidence>
<evidence type="ECO:0000313" key="8">
    <source>
        <dbReference type="Proteomes" id="UP001211907"/>
    </source>
</evidence>
<feature type="domain" description="GH26" evidence="6">
    <location>
        <begin position="28"/>
        <end position="367"/>
    </location>
</feature>
<dbReference type="PROSITE" id="PS51764">
    <property type="entry name" value="GH26"/>
    <property type="match status" value="1"/>
</dbReference>
<dbReference type="Proteomes" id="UP001211907">
    <property type="component" value="Unassembled WGS sequence"/>
</dbReference>
<reference evidence="7" key="1">
    <citation type="submission" date="2020-05" db="EMBL/GenBank/DDBJ databases">
        <title>Phylogenomic resolution of chytrid fungi.</title>
        <authorList>
            <person name="Stajich J.E."/>
            <person name="Amses K."/>
            <person name="Simmons R."/>
            <person name="Seto K."/>
            <person name="Myers J."/>
            <person name="Bonds A."/>
            <person name="Quandt C.A."/>
            <person name="Barry K."/>
            <person name="Liu P."/>
            <person name="Grigoriev I."/>
            <person name="Longcore J.E."/>
            <person name="James T.Y."/>
        </authorList>
    </citation>
    <scope>NUCLEOTIDE SEQUENCE</scope>
    <source>
        <strain evidence="7">JEL0513</strain>
    </source>
</reference>
<evidence type="ECO:0000256" key="3">
    <source>
        <dbReference type="ARBA" id="ARBA00023295"/>
    </source>
</evidence>
<evidence type="ECO:0000256" key="4">
    <source>
        <dbReference type="PROSITE-ProRule" id="PRU01100"/>
    </source>
</evidence>
<keyword evidence="8" id="KW-1185">Reference proteome</keyword>
<dbReference type="InterPro" id="IPR022790">
    <property type="entry name" value="GH26_dom"/>
</dbReference>
<keyword evidence="5" id="KW-0472">Membrane</keyword>
<keyword evidence="3 4" id="KW-0326">Glycosidase</keyword>
<organism evidence="7 8">
    <name type="scientific">Physocladia obscura</name>
    <dbReference type="NCBI Taxonomy" id="109957"/>
    <lineage>
        <taxon>Eukaryota</taxon>
        <taxon>Fungi</taxon>
        <taxon>Fungi incertae sedis</taxon>
        <taxon>Chytridiomycota</taxon>
        <taxon>Chytridiomycota incertae sedis</taxon>
        <taxon>Chytridiomycetes</taxon>
        <taxon>Chytridiales</taxon>
        <taxon>Chytriomycetaceae</taxon>
        <taxon>Physocladia</taxon>
    </lineage>
</organism>
<name>A0AAD5T642_9FUNG</name>
<keyword evidence="5" id="KW-0812">Transmembrane</keyword>
<keyword evidence="2 4" id="KW-0378">Hydrolase</keyword>
<dbReference type="GO" id="GO:0016985">
    <property type="term" value="F:mannan endo-1,4-beta-mannosidase activity"/>
    <property type="evidence" value="ECO:0007669"/>
    <property type="project" value="InterPro"/>
</dbReference>
<dbReference type="Pfam" id="PF02156">
    <property type="entry name" value="Glyco_hydro_26"/>
    <property type="match status" value="1"/>
</dbReference>
<feature type="active site" description="Proton donor" evidence="4">
    <location>
        <position position="154"/>
    </location>
</feature>